<keyword evidence="5 8" id="KW-0812">Transmembrane</keyword>
<evidence type="ECO:0000256" key="7">
    <source>
        <dbReference type="ARBA" id="ARBA00023136"/>
    </source>
</evidence>
<evidence type="ECO:0000256" key="5">
    <source>
        <dbReference type="ARBA" id="ARBA00022692"/>
    </source>
</evidence>
<evidence type="ECO:0000313" key="10">
    <source>
        <dbReference type="Proteomes" id="UP000198660"/>
    </source>
</evidence>
<dbReference type="Proteomes" id="UP000198660">
    <property type="component" value="Unassembled WGS sequence"/>
</dbReference>
<dbReference type="InterPro" id="IPR037294">
    <property type="entry name" value="ABC_BtuC-like"/>
</dbReference>
<comment type="similarity">
    <text evidence="2">Belongs to the binding-protein-dependent transport system permease family. FecCD subfamily.</text>
</comment>
<feature type="transmembrane region" description="Helical" evidence="8">
    <location>
        <begin position="204"/>
        <end position="225"/>
    </location>
</feature>
<evidence type="ECO:0000256" key="1">
    <source>
        <dbReference type="ARBA" id="ARBA00004651"/>
    </source>
</evidence>
<gene>
    <name evidence="9" type="ORF">SAMN05444972_107120</name>
</gene>
<feature type="transmembrane region" description="Helical" evidence="8">
    <location>
        <begin position="320"/>
        <end position="338"/>
    </location>
</feature>
<sequence length="346" mass="37063">MNRENWAGRLMGWSAFWLLLLLLSMAASVSVGSADIRFADVWQVIMAHLLGKDGAIDAATDAIIWQLRFPRVLLGALVGAALAGAGAVFQGLLKNPLADPFILGVSSGSALGAAIAVFTGWGVALLGGWNVPVWAFLFGCVALFFVLQLSRLGGQVRTDTLILSGVVVQAFFGAMLTYVIAMASPVEIQRIQYWLMGSIALREWSEAMVMAPFLIVGMVTCWLMSRSLNLFALGERSAGHLGVSVQQTRLILLVASTLMTAAAVSVSGTIGFVGLIIPHILRMLTGPDHRILLPVSSLAGAVFIVWADTLARTVLDPRELPIGVITALIGGPFFAWQLRRYTMGRK</sequence>
<accession>A0A1I6SIH9</accession>
<dbReference type="RefSeq" id="WP_091837287.1">
    <property type="nucleotide sequence ID" value="NZ_FPAA01000007.1"/>
</dbReference>
<dbReference type="PANTHER" id="PTHR30472:SF25">
    <property type="entry name" value="ABC TRANSPORTER PERMEASE PROTEIN MJ0876-RELATED"/>
    <property type="match status" value="1"/>
</dbReference>
<dbReference type="CDD" id="cd06550">
    <property type="entry name" value="TM_ABC_iron-siderophores_like"/>
    <property type="match status" value="1"/>
</dbReference>
<evidence type="ECO:0000256" key="6">
    <source>
        <dbReference type="ARBA" id="ARBA00022989"/>
    </source>
</evidence>
<proteinExistence type="inferred from homology"/>
<evidence type="ECO:0000256" key="8">
    <source>
        <dbReference type="SAM" id="Phobius"/>
    </source>
</evidence>
<feature type="transmembrane region" description="Helical" evidence="8">
    <location>
        <begin position="101"/>
        <end position="124"/>
    </location>
</feature>
<feature type="transmembrane region" description="Helical" evidence="8">
    <location>
        <begin position="161"/>
        <end position="183"/>
    </location>
</feature>
<feature type="transmembrane region" description="Helical" evidence="8">
    <location>
        <begin position="131"/>
        <end position="149"/>
    </location>
</feature>
<evidence type="ECO:0000256" key="3">
    <source>
        <dbReference type="ARBA" id="ARBA00022448"/>
    </source>
</evidence>
<keyword evidence="3" id="KW-0813">Transport</keyword>
<dbReference type="Gene3D" id="1.10.3470.10">
    <property type="entry name" value="ABC transporter involved in vitamin B12 uptake, BtuC"/>
    <property type="match status" value="1"/>
</dbReference>
<feature type="transmembrane region" description="Helical" evidence="8">
    <location>
        <begin position="250"/>
        <end position="277"/>
    </location>
</feature>
<reference evidence="10" key="1">
    <citation type="submission" date="2016-10" db="EMBL/GenBank/DDBJ databases">
        <authorList>
            <person name="Varghese N."/>
            <person name="Submissions S."/>
        </authorList>
    </citation>
    <scope>NUCLEOTIDE SEQUENCE [LARGE SCALE GENOMIC DNA]</scope>
    <source>
        <strain evidence="10">DSM 45789</strain>
    </source>
</reference>
<name>A0A1I6SIH9_9BACL</name>
<dbReference type="EMBL" id="FPAA01000007">
    <property type="protein sequence ID" value="SFS76781.1"/>
    <property type="molecule type" value="Genomic_DNA"/>
</dbReference>
<organism evidence="9 10">
    <name type="scientific">Marininema halotolerans</name>
    <dbReference type="NCBI Taxonomy" id="1155944"/>
    <lineage>
        <taxon>Bacteria</taxon>
        <taxon>Bacillati</taxon>
        <taxon>Bacillota</taxon>
        <taxon>Bacilli</taxon>
        <taxon>Bacillales</taxon>
        <taxon>Thermoactinomycetaceae</taxon>
        <taxon>Marininema</taxon>
    </lineage>
</organism>
<comment type="subcellular location">
    <subcellularLocation>
        <location evidence="1">Cell membrane</location>
        <topology evidence="1">Multi-pass membrane protein</topology>
    </subcellularLocation>
</comment>
<dbReference type="Pfam" id="PF01032">
    <property type="entry name" value="FecCD"/>
    <property type="match status" value="1"/>
</dbReference>
<dbReference type="SUPFAM" id="SSF81345">
    <property type="entry name" value="ABC transporter involved in vitamin B12 uptake, BtuC"/>
    <property type="match status" value="1"/>
</dbReference>
<protein>
    <submittedName>
        <fullName evidence="9">Iron complex transport system permease protein</fullName>
    </submittedName>
</protein>
<evidence type="ECO:0000256" key="2">
    <source>
        <dbReference type="ARBA" id="ARBA00007935"/>
    </source>
</evidence>
<dbReference type="GO" id="GO:0005886">
    <property type="term" value="C:plasma membrane"/>
    <property type="evidence" value="ECO:0007669"/>
    <property type="project" value="UniProtKB-SubCell"/>
</dbReference>
<dbReference type="OrthoDB" id="9811721at2"/>
<dbReference type="FunFam" id="1.10.3470.10:FF:000001">
    <property type="entry name" value="Vitamin B12 ABC transporter permease BtuC"/>
    <property type="match status" value="1"/>
</dbReference>
<dbReference type="GO" id="GO:0022857">
    <property type="term" value="F:transmembrane transporter activity"/>
    <property type="evidence" value="ECO:0007669"/>
    <property type="project" value="InterPro"/>
</dbReference>
<dbReference type="GO" id="GO:0033214">
    <property type="term" value="P:siderophore-iron import into cell"/>
    <property type="evidence" value="ECO:0007669"/>
    <property type="project" value="TreeGrafter"/>
</dbReference>
<keyword evidence="4" id="KW-1003">Cell membrane</keyword>
<evidence type="ECO:0000313" key="9">
    <source>
        <dbReference type="EMBL" id="SFS76781.1"/>
    </source>
</evidence>
<feature type="transmembrane region" description="Helical" evidence="8">
    <location>
        <begin position="289"/>
        <end position="308"/>
    </location>
</feature>
<dbReference type="InterPro" id="IPR000522">
    <property type="entry name" value="ABC_transptr_permease_BtuC"/>
</dbReference>
<keyword evidence="10" id="KW-1185">Reference proteome</keyword>
<keyword evidence="6 8" id="KW-1133">Transmembrane helix</keyword>
<feature type="transmembrane region" description="Helical" evidence="8">
    <location>
        <begin position="72"/>
        <end position="89"/>
    </location>
</feature>
<keyword evidence="7 8" id="KW-0472">Membrane</keyword>
<evidence type="ECO:0000256" key="4">
    <source>
        <dbReference type="ARBA" id="ARBA00022475"/>
    </source>
</evidence>
<dbReference type="PANTHER" id="PTHR30472">
    <property type="entry name" value="FERRIC ENTEROBACTIN TRANSPORT SYSTEM PERMEASE PROTEIN"/>
    <property type="match status" value="1"/>
</dbReference>
<dbReference type="AlphaFoldDB" id="A0A1I6SIH9"/>